<proteinExistence type="predicted"/>
<dbReference type="RefSeq" id="WP_214622934.1">
    <property type="nucleotide sequence ID" value="NZ_JAHGAW010000005.1"/>
</dbReference>
<gene>
    <name evidence="1" type="ORF">KK488_09605</name>
</gene>
<dbReference type="AlphaFoldDB" id="A0A9X1IR54"/>
<evidence type="ECO:0000313" key="1">
    <source>
        <dbReference type="EMBL" id="MBT2187198.1"/>
    </source>
</evidence>
<accession>A0A9X1IR54</accession>
<dbReference type="EMBL" id="JAHGAW010000005">
    <property type="protein sequence ID" value="MBT2187198.1"/>
    <property type="molecule type" value="Genomic_DNA"/>
</dbReference>
<comment type="caution">
    <text evidence="1">The sequence shown here is derived from an EMBL/GenBank/DDBJ whole genome shotgun (WGS) entry which is preliminary data.</text>
</comment>
<reference evidence="1" key="1">
    <citation type="submission" date="2021-05" db="EMBL/GenBank/DDBJ databases">
        <title>Genome of Sphingobium sp. strain.</title>
        <authorList>
            <person name="Fan R."/>
        </authorList>
    </citation>
    <scope>NUCLEOTIDE SEQUENCE</scope>
    <source>
        <strain evidence="1">H33</strain>
    </source>
</reference>
<evidence type="ECO:0008006" key="3">
    <source>
        <dbReference type="Google" id="ProtNLM"/>
    </source>
</evidence>
<evidence type="ECO:0000313" key="2">
    <source>
        <dbReference type="Proteomes" id="UP001138757"/>
    </source>
</evidence>
<dbReference type="Proteomes" id="UP001138757">
    <property type="component" value="Unassembled WGS sequence"/>
</dbReference>
<organism evidence="1 2">
    <name type="scientific">Sphingobium nicotianae</name>
    <dbReference type="NCBI Taxonomy" id="2782607"/>
    <lineage>
        <taxon>Bacteria</taxon>
        <taxon>Pseudomonadati</taxon>
        <taxon>Pseudomonadota</taxon>
        <taxon>Alphaproteobacteria</taxon>
        <taxon>Sphingomonadales</taxon>
        <taxon>Sphingomonadaceae</taxon>
        <taxon>Sphingobium</taxon>
    </lineage>
</organism>
<sequence>MSADWISPHAVEVFGRIWKSLHAHLHPRLTAADVAYLKRILLDVEDDLIAHLLAAKLGQAVHVPQDTASLTVARIGSHVHFTLDGRHRHAMLVHGGADGSGLLGSGTRYGAALFGLRARDEILWPCDDHRLVEVRLLDVRRRERRGSGPIERNTSLAGQACASG</sequence>
<name>A0A9X1IR54_9SPHN</name>
<protein>
    <recommendedName>
        <fullName evidence="3">Transcription elongation factor GreAB</fullName>
    </recommendedName>
</protein>
<keyword evidence="2" id="KW-1185">Reference proteome</keyword>